<reference evidence="2 3" key="1">
    <citation type="submission" date="2019-12" db="EMBL/GenBank/DDBJ databases">
        <title>Genomic-based taxomic classification of the family Erythrobacteraceae.</title>
        <authorList>
            <person name="Xu L."/>
        </authorList>
    </citation>
    <scope>NUCLEOTIDE SEQUENCE [LARGE SCALE GENOMIC DNA]</scope>
    <source>
        <strain evidence="2 3">JCM 17468</strain>
    </source>
</reference>
<dbReference type="Proteomes" id="UP000430272">
    <property type="component" value="Unassembled WGS sequence"/>
</dbReference>
<dbReference type="AlphaFoldDB" id="A0A844YA89"/>
<organism evidence="2 3">
    <name type="scientific">Qipengyuania pelagi</name>
    <dbReference type="NCBI Taxonomy" id="994320"/>
    <lineage>
        <taxon>Bacteria</taxon>
        <taxon>Pseudomonadati</taxon>
        <taxon>Pseudomonadota</taxon>
        <taxon>Alphaproteobacteria</taxon>
        <taxon>Sphingomonadales</taxon>
        <taxon>Erythrobacteraceae</taxon>
        <taxon>Qipengyuania</taxon>
    </lineage>
</organism>
<comment type="caution">
    <text evidence="2">The sequence shown here is derived from an EMBL/GenBank/DDBJ whole genome shotgun (WGS) entry which is preliminary data.</text>
</comment>
<dbReference type="EMBL" id="WTYD01000001">
    <property type="protein sequence ID" value="MXO53918.1"/>
    <property type="molecule type" value="Genomic_DNA"/>
</dbReference>
<evidence type="ECO:0000313" key="3">
    <source>
        <dbReference type="Proteomes" id="UP000430272"/>
    </source>
</evidence>
<feature type="chain" id="PRO_5032552839" description="PRC-barrel domain-containing protein" evidence="1">
    <location>
        <begin position="22"/>
        <end position="178"/>
    </location>
</feature>
<dbReference type="OrthoDB" id="7428500at2"/>
<feature type="signal peptide" evidence="1">
    <location>
        <begin position="1"/>
        <end position="21"/>
    </location>
</feature>
<evidence type="ECO:0000256" key="1">
    <source>
        <dbReference type="SAM" id="SignalP"/>
    </source>
</evidence>
<name>A0A844YA89_9SPHN</name>
<evidence type="ECO:0008006" key="4">
    <source>
        <dbReference type="Google" id="ProtNLM"/>
    </source>
</evidence>
<accession>A0A844YA89</accession>
<dbReference type="RefSeq" id="WP_160660720.1">
    <property type="nucleotide sequence ID" value="NZ_BAABDV010000001.1"/>
</dbReference>
<sequence>MKTLASALALAAMTIATPALANDQVVAGATVYGPEGNQVGTILQVENGQTVLDTGTHQVPLAVEMYGVGETGPTITVTKVQLDTMIEQQMAAANAARDAALVEGATIMTADSQTLGTVGTIEGDNVLVVRAEDAGEFTVPRNYFAAVEGQLVARLTMAQVDAALAGAAGADGGTGAAE</sequence>
<proteinExistence type="predicted"/>
<keyword evidence="1" id="KW-0732">Signal</keyword>
<keyword evidence="3" id="KW-1185">Reference proteome</keyword>
<protein>
    <recommendedName>
        <fullName evidence="4">PRC-barrel domain-containing protein</fullName>
    </recommendedName>
</protein>
<gene>
    <name evidence="2" type="ORF">GRI47_07840</name>
</gene>
<evidence type="ECO:0000313" key="2">
    <source>
        <dbReference type="EMBL" id="MXO53918.1"/>
    </source>
</evidence>